<dbReference type="InterPro" id="IPR042099">
    <property type="entry name" value="ANL_N_sf"/>
</dbReference>
<evidence type="ECO:0000256" key="2">
    <source>
        <dbReference type="ARBA" id="ARBA00022553"/>
    </source>
</evidence>
<dbReference type="PANTHER" id="PTHR45527">
    <property type="entry name" value="NONRIBOSOMAL PEPTIDE SYNTHETASE"/>
    <property type="match status" value="1"/>
</dbReference>
<dbReference type="GO" id="GO:0031177">
    <property type="term" value="F:phosphopantetheine binding"/>
    <property type="evidence" value="ECO:0007669"/>
    <property type="project" value="TreeGrafter"/>
</dbReference>
<dbReference type="EMBL" id="VFLP01000115">
    <property type="protein sequence ID" value="TRX87851.1"/>
    <property type="molecule type" value="Genomic_DNA"/>
</dbReference>
<dbReference type="GO" id="GO:0005737">
    <property type="term" value="C:cytoplasm"/>
    <property type="evidence" value="ECO:0007669"/>
    <property type="project" value="TreeGrafter"/>
</dbReference>
<feature type="domain" description="AMP-dependent synthetase/ligase" evidence="3">
    <location>
        <begin position="10"/>
        <end position="103"/>
    </location>
</feature>
<dbReference type="OrthoDB" id="416786at2759"/>
<protein>
    <recommendedName>
        <fullName evidence="3">AMP-dependent synthetase/ligase domain-containing protein</fullName>
    </recommendedName>
</protein>
<name>A0A553HIS9_9PEZI</name>
<sequence>MDSKFSSLQPSLSPSDASYVIFTSATTWTPKGAIVEHKAFFSSATAHSIVFHIGPTSRVLHFAPYVFDAAAVEIVKSLATGGYICILLDEAPNGSLHEAMARLHV</sequence>
<evidence type="ECO:0000313" key="5">
    <source>
        <dbReference type="Proteomes" id="UP000319160"/>
    </source>
</evidence>
<dbReference type="Proteomes" id="UP000319160">
    <property type="component" value="Unassembled WGS sequence"/>
</dbReference>
<evidence type="ECO:0000256" key="1">
    <source>
        <dbReference type="ARBA" id="ARBA00022450"/>
    </source>
</evidence>
<dbReference type="STRING" id="2512241.A0A553HIS9"/>
<organism evidence="4 5">
    <name type="scientific">Xylaria flabelliformis</name>
    <dbReference type="NCBI Taxonomy" id="2512241"/>
    <lineage>
        <taxon>Eukaryota</taxon>
        <taxon>Fungi</taxon>
        <taxon>Dikarya</taxon>
        <taxon>Ascomycota</taxon>
        <taxon>Pezizomycotina</taxon>
        <taxon>Sordariomycetes</taxon>
        <taxon>Xylariomycetidae</taxon>
        <taxon>Xylariales</taxon>
        <taxon>Xylariaceae</taxon>
        <taxon>Xylaria</taxon>
    </lineage>
</organism>
<evidence type="ECO:0000259" key="3">
    <source>
        <dbReference type="Pfam" id="PF00501"/>
    </source>
</evidence>
<dbReference type="PANTHER" id="PTHR45527:SF1">
    <property type="entry name" value="FATTY ACID SYNTHASE"/>
    <property type="match status" value="1"/>
</dbReference>
<keyword evidence="1" id="KW-0596">Phosphopantetheine</keyword>
<proteinExistence type="predicted"/>
<evidence type="ECO:0000313" key="4">
    <source>
        <dbReference type="EMBL" id="TRX87851.1"/>
    </source>
</evidence>
<dbReference type="InterPro" id="IPR000873">
    <property type="entry name" value="AMP-dep_synth/lig_dom"/>
</dbReference>
<accession>A0A553HIS9</accession>
<dbReference type="Gene3D" id="3.40.50.12780">
    <property type="entry name" value="N-terminal domain of ligase-like"/>
    <property type="match status" value="1"/>
</dbReference>
<gene>
    <name evidence="4" type="ORF">FHL15_011269</name>
</gene>
<dbReference type="Pfam" id="PF00501">
    <property type="entry name" value="AMP-binding"/>
    <property type="match status" value="1"/>
</dbReference>
<keyword evidence="2" id="KW-0597">Phosphoprotein</keyword>
<dbReference type="SUPFAM" id="SSF56801">
    <property type="entry name" value="Acetyl-CoA synthetase-like"/>
    <property type="match status" value="1"/>
</dbReference>
<dbReference type="GO" id="GO:0043041">
    <property type="term" value="P:amino acid activation for nonribosomal peptide biosynthetic process"/>
    <property type="evidence" value="ECO:0007669"/>
    <property type="project" value="TreeGrafter"/>
</dbReference>
<dbReference type="AlphaFoldDB" id="A0A553HIS9"/>
<reference evidence="5" key="1">
    <citation type="submission" date="2019-06" db="EMBL/GenBank/DDBJ databases">
        <title>Draft genome sequence of the griseofulvin-producing fungus Xylaria cubensis strain G536.</title>
        <authorList>
            <person name="Mead M.E."/>
            <person name="Raja H.A."/>
            <person name="Steenwyk J.L."/>
            <person name="Knowles S.L."/>
            <person name="Oberlies N.H."/>
            <person name="Rokas A."/>
        </authorList>
    </citation>
    <scope>NUCLEOTIDE SEQUENCE [LARGE SCALE GENOMIC DNA]</scope>
    <source>
        <strain evidence="5">G536</strain>
    </source>
</reference>
<keyword evidence="5" id="KW-1185">Reference proteome</keyword>
<dbReference type="GO" id="GO:0044550">
    <property type="term" value="P:secondary metabolite biosynthetic process"/>
    <property type="evidence" value="ECO:0007669"/>
    <property type="project" value="TreeGrafter"/>
</dbReference>
<comment type="caution">
    <text evidence="4">The sequence shown here is derived from an EMBL/GenBank/DDBJ whole genome shotgun (WGS) entry which is preliminary data.</text>
</comment>